<dbReference type="InterPro" id="IPR001199">
    <property type="entry name" value="Cyt_B5-like_heme/steroid-bd"/>
</dbReference>
<dbReference type="SMART" id="SM01117">
    <property type="entry name" value="Cyt-b5"/>
    <property type="match status" value="1"/>
</dbReference>
<keyword evidence="2" id="KW-0479">Metal-binding</keyword>
<evidence type="ECO:0000313" key="7">
    <source>
        <dbReference type="Proteomes" id="UP000829291"/>
    </source>
</evidence>
<evidence type="ECO:0000256" key="4">
    <source>
        <dbReference type="ARBA" id="ARBA00073492"/>
    </source>
</evidence>
<evidence type="ECO:0000256" key="1">
    <source>
        <dbReference type="ARBA" id="ARBA00022617"/>
    </source>
</evidence>
<dbReference type="Pfam" id="PF00487">
    <property type="entry name" value="FA_desaturase"/>
    <property type="match status" value="1"/>
</dbReference>
<comment type="function">
    <text evidence="3">May play a role in muscle cell metabolism.</text>
</comment>
<dbReference type="FunFam" id="3.10.120.10:FF:000020">
    <property type="entry name" value="Cytochrome b5-related protein"/>
    <property type="match status" value="1"/>
</dbReference>
<reference evidence="8" key="1">
    <citation type="submission" date="2025-08" db="UniProtKB">
        <authorList>
            <consortium name="RefSeq"/>
        </authorList>
    </citation>
    <scope>IDENTIFICATION</scope>
    <source>
        <tissue evidence="8">Thorax and Abdomen</tissue>
    </source>
</reference>
<dbReference type="SUPFAM" id="SSF55856">
    <property type="entry name" value="Cytochrome b5-like heme/steroid binding domain"/>
    <property type="match status" value="1"/>
</dbReference>
<feature type="transmembrane region" description="Helical" evidence="5">
    <location>
        <begin position="145"/>
        <end position="163"/>
    </location>
</feature>
<dbReference type="InterPro" id="IPR036400">
    <property type="entry name" value="Cyt_B5-like_heme/steroid_sf"/>
</dbReference>
<dbReference type="Proteomes" id="UP000829291">
    <property type="component" value="Chromosome 5"/>
</dbReference>
<dbReference type="PRINTS" id="PR00363">
    <property type="entry name" value="CYTOCHROMEB5"/>
</dbReference>
<feature type="transmembrane region" description="Helical" evidence="5">
    <location>
        <begin position="169"/>
        <end position="188"/>
    </location>
</feature>
<keyword evidence="5" id="KW-0812">Transmembrane</keyword>
<evidence type="ECO:0000256" key="3">
    <source>
        <dbReference type="ARBA" id="ARBA00055674"/>
    </source>
</evidence>
<feature type="transmembrane region" description="Helical" evidence="5">
    <location>
        <begin position="250"/>
        <end position="270"/>
    </location>
</feature>
<gene>
    <name evidence="8" type="primary">LOC107219283</name>
</gene>
<evidence type="ECO:0000256" key="5">
    <source>
        <dbReference type="SAM" id="Phobius"/>
    </source>
</evidence>
<keyword evidence="1" id="KW-0349">Heme</keyword>
<dbReference type="FunCoup" id="A0A6J0BDI5">
    <property type="interactions" value="568"/>
</dbReference>
<organism evidence="8">
    <name type="scientific">Neodiprion lecontei</name>
    <name type="common">Redheaded pine sawfly</name>
    <dbReference type="NCBI Taxonomy" id="441921"/>
    <lineage>
        <taxon>Eukaryota</taxon>
        <taxon>Metazoa</taxon>
        <taxon>Ecdysozoa</taxon>
        <taxon>Arthropoda</taxon>
        <taxon>Hexapoda</taxon>
        <taxon>Insecta</taxon>
        <taxon>Pterygota</taxon>
        <taxon>Neoptera</taxon>
        <taxon>Endopterygota</taxon>
        <taxon>Hymenoptera</taxon>
        <taxon>Tenthredinoidea</taxon>
        <taxon>Diprionidae</taxon>
        <taxon>Diprioninae</taxon>
        <taxon>Neodiprion</taxon>
    </lineage>
</organism>
<keyword evidence="5" id="KW-0472">Membrane</keyword>
<evidence type="ECO:0000256" key="2">
    <source>
        <dbReference type="ARBA" id="ARBA00022723"/>
    </source>
</evidence>
<dbReference type="Pfam" id="PF00173">
    <property type="entry name" value="Cyt-b5"/>
    <property type="match status" value="1"/>
</dbReference>
<feature type="transmembrane region" description="Helical" evidence="5">
    <location>
        <begin position="290"/>
        <end position="310"/>
    </location>
</feature>
<dbReference type="PROSITE" id="PS50255">
    <property type="entry name" value="CYTOCHROME_B5_2"/>
    <property type="match status" value="1"/>
</dbReference>
<keyword evidence="7" id="KW-1185">Reference proteome</keyword>
<sequence length="435" mass="50415">MVDENIGKKWGDTTFGGFKYPTGRDVGWKTGARWLEGKRKDDGAEGLWRIGDKLYDLSKWIRNHPGGSEWLTLTEGTDITEAFEAHHITLLAEKLLPNFYIRDAVTPRSSPLTFKPDGFYRKFKGRVREALKDVDIHTSARSTNFIADFLFIVTLALCVKAAIAPSWLMIVASGIFLTWTAIVGHNFLHQRDTFRMYYMDLSLMSSREWRIMHILSHHLYTNTIIDLEITIHEPIFYLLPRKDKSLITRYFSWIYFPLVYCIIYFLHAIRRVYSIFWEFGGPELRDAVPLLIPTLMCLVAPPSSALVTYLKIIVVASFHFGVAGLHAAHQHPEIYHDGDVRRKDMDFGLAQVDTVRDRLEIEASTFLVLTNFGSHTLHHLLPTIDHTYLHLCQPAFEQTCKEFGVSTETWPIWKMWWGFFKQLENIQPNKIESTR</sequence>
<dbReference type="RefSeq" id="XP_015512954.1">
    <property type="nucleotide sequence ID" value="XM_015657468.2"/>
</dbReference>
<feature type="domain" description="Cytochrome b5 heme-binding" evidence="6">
    <location>
        <begin position="51"/>
        <end position="105"/>
    </location>
</feature>
<dbReference type="PANTHER" id="PTHR16740:SF1">
    <property type="entry name" value="CYTOCHROME B5-RELATED PROTEIN-RELATED"/>
    <property type="match status" value="1"/>
</dbReference>
<dbReference type="InterPro" id="IPR053100">
    <property type="entry name" value="Cytochrome_b5-related"/>
</dbReference>
<dbReference type="GO" id="GO:0006629">
    <property type="term" value="P:lipid metabolic process"/>
    <property type="evidence" value="ECO:0007669"/>
    <property type="project" value="InterPro"/>
</dbReference>
<dbReference type="OrthoDB" id="260519at2759"/>
<evidence type="ECO:0000313" key="8">
    <source>
        <dbReference type="RefSeq" id="XP_015512954.1"/>
    </source>
</evidence>
<protein>
    <recommendedName>
        <fullName evidence="4">Cytochrome b5-related protein</fullName>
    </recommendedName>
</protein>
<dbReference type="Gene3D" id="3.10.120.10">
    <property type="entry name" value="Cytochrome b5-like heme/steroid binding domain"/>
    <property type="match status" value="1"/>
</dbReference>
<dbReference type="InterPro" id="IPR005804">
    <property type="entry name" value="FA_desaturase_dom"/>
</dbReference>
<accession>A0A6J0BDI5</accession>
<dbReference type="InParanoid" id="A0A6J0BDI5"/>
<dbReference type="GeneID" id="107219283"/>
<proteinExistence type="predicted"/>
<dbReference type="KEGG" id="nlo:107219283"/>
<evidence type="ECO:0000259" key="6">
    <source>
        <dbReference type="PROSITE" id="PS50255"/>
    </source>
</evidence>
<keyword evidence="1" id="KW-0408">Iron</keyword>
<dbReference type="AlphaFoldDB" id="A0A6J0BDI5"/>
<name>A0A6J0BDI5_NEOLC</name>
<dbReference type="PANTHER" id="PTHR16740">
    <property type="entry name" value="CYTOCHROME B5-RELATED PROTEIN-RELATED"/>
    <property type="match status" value="1"/>
</dbReference>
<keyword evidence="5" id="KW-1133">Transmembrane helix</keyword>
<dbReference type="GO" id="GO:0046872">
    <property type="term" value="F:metal ion binding"/>
    <property type="evidence" value="ECO:0007669"/>
    <property type="project" value="UniProtKB-KW"/>
</dbReference>